<keyword evidence="1" id="KW-1133">Transmembrane helix</keyword>
<dbReference type="Proteomes" id="UP001499851">
    <property type="component" value="Unassembled WGS sequence"/>
</dbReference>
<evidence type="ECO:0000256" key="1">
    <source>
        <dbReference type="SAM" id="Phobius"/>
    </source>
</evidence>
<keyword evidence="1" id="KW-0812">Transmembrane</keyword>
<proteinExistence type="predicted"/>
<keyword evidence="3" id="KW-1185">Reference proteome</keyword>
<name>A0ABN2GUF2_9ACTN</name>
<comment type="caution">
    <text evidence="2">The sequence shown here is derived from an EMBL/GenBank/DDBJ whole genome shotgun (WGS) entry which is preliminary data.</text>
</comment>
<reference evidence="2 3" key="1">
    <citation type="journal article" date="2019" name="Int. J. Syst. Evol. Microbiol.">
        <title>The Global Catalogue of Microorganisms (GCM) 10K type strain sequencing project: providing services to taxonomists for standard genome sequencing and annotation.</title>
        <authorList>
            <consortium name="The Broad Institute Genomics Platform"/>
            <consortium name="The Broad Institute Genome Sequencing Center for Infectious Disease"/>
            <person name="Wu L."/>
            <person name="Ma J."/>
        </authorList>
    </citation>
    <scope>NUCLEOTIDE SEQUENCE [LARGE SCALE GENOMIC DNA]</scope>
    <source>
        <strain evidence="2 3">JCM 16001</strain>
    </source>
</reference>
<keyword evidence="1" id="KW-0472">Membrane</keyword>
<protein>
    <submittedName>
        <fullName evidence="2">Uncharacterized protein</fullName>
    </submittedName>
</protein>
<organism evidence="2 3">
    <name type="scientific">Glycomyces endophyticus</name>
    <dbReference type="NCBI Taxonomy" id="480996"/>
    <lineage>
        <taxon>Bacteria</taxon>
        <taxon>Bacillati</taxon>
        <taxon>Actinomycetota</taxon>
        <taxon>Actinomycetes</taxon>
        <taxon>Glycomycetales</taxon>
        <taxon>Glycomycetaceae</taxon>
        <taxon>Glycomyces</taxon>
    </lineage>
</organism>
<dbReference type="RefSeq" id="WP_344486498.1">
    <property type="nucleotide sequence ID" value="NZ_BAAAQF010000007.1"/>
</dbReference>
<sequence>MNDVLLNLSLGIGTALGLVLTAVFLIAGVALPFLPDHRKARR</sequence>
<accession>A0ABN2GUF2</accession>
<evidence type="ECO:0000313" key="3">
    <source>
        <dbReference type="Proteomes" id="UP001499851"/>
    </source>
</evidence>
<gene>
    <name evidence="2" type="ORF">GCM10009830_24200</name>
</gene>
<evidence type="ECO:0000313" key="2">
    <source>
        <dbReference type="EMBL" id="GAA1676669.1"/>
    </source>
</evidence>
<feature type="transmembrane region" description="Helical" evidence="1">
    <location>
        <begin position="12"/>
        <end position="34"/>
    </location>
</feature>
<dbReference type="EMBL" id="BAAAQF010000007">
    <property type="protein sequence ID" value="GAA1676669.1"/>
    <property type="molecule type" value="Genomic_DNA"/>
</dbReference>